<dbReference type="RefSeq" id="WP_006503257.1">
    <property type="nucleotide sequence ID" value="NZ_BAGZ01000009.1"/>
</dbReference>
<dbReference type="EMBL" id="BAGZ01000009">
    <property type="protein sequence ID" value="GAB78502.1"/>
    <property type="molecule type" value="Genomic_DNA"/>
</dbReference>
<dbReference type="Gene3D" id="3.40.50.1100">
    <property type="match status" value="2"/>
</dbReference>
<feature type="domain" description="Tryptophan synthase beta chain-like PALP" evidence="3">
    <location>
        <begin position="27"/>
        <end position="274"/>
    </location>
</feature>
<proteinExistence type="predicted"/>
<dbReference type="Proteomes" id="UP000008495">
    <property type="component" value="Unassembled WGS sequence"/>
</dbReference>
<protein>
    <recommendedName>
        <fullName evidence="3">Tryptophan synthase beta chain-like PALP domain-containing protein</fullName>
    </recommendedName>
</protein>
<dbReference type="Pfam" id="PF00291">
    <property type="entry name" value="PALP"/>
    <property type="match status" value="1"/>
</dbReference>
<keyword evidence="5" id="KW-1185">Reference proteome</keyword>
<evidence type="ECO:0000259" key="3">
    <source>
        <dbReference type="Pfam" id="PF00291"/>
    </source>
</evidence>
<dbReference type="GO" id="GO:1901605">
    <property type="term" value="P:alpha-amino acid metabolic process"/>
    <property type="evidence" value="ECO:0007669"/>
    <property type="project" value="UniProtKB-ARBA"/>
</dbReference>
<evidence type="ECO:0000313" key="4">
    <source>
        <dbReference type="EMBL" id="GAB78502.1"/>
    </source>
</evidence>
<name>K6W9L4_9MICO</name>
<evidence type="ECO:0000313" key="5">
    <source>
        <dbReference type="Proteomes" id="UP000008495"/>
    </source>
</evidence>
<comment type="cofactor">
    <cofactor evidence="1">
        <name>pyridoxal 5'-phosphate</name>
        <dbReference type="ChEBI" id="CHEBI:597326"/>
    </cofactor>
</comment>
<comment type="caution">
    <text evidence="4">The sequence shown here is derived from an EMBL/GenBank/DDBJ whole genome shotgun (WGS) entry which is preliminary data.</text>
</comment>
<gene>
    <name evidence="4" type="ORF">AUCHE_09_01070</name>
</gene>
<dbReference type="SUPFAM" id="SSF53686">
    <property type="entry name" value="Tryptophan synthase beta subunit-like PLP-dependent enzymes"/>
    <property type="match status" value="1"/>
</dbReference>
<accession>K6W9L4</accession>
<dbReference type="AlphaFoldDB" id="K6W9L4"/>
<organism evidence="4 5">
    <name type="scientific">Austwickia chelonae NBRC 105200</name>
    <dbReference type="NCBI Taxonomy" id="1184607"/>
    <lineage>
        <taxon>Bacteria</taxon>
        <taxon>Bacillati</taxon>
        <taxon>Actinomycetota</taxon>
        <taxon>Actinomycetes</taxon>
        <taxon>Micrococcales</taxon>
        <taxon>Dermatophilaceae</taxon>
        <taxon>Austwickia</taxon>
    </lineage>
</organism>
<dbReference type="InterPro" id="IPR036052">
    <property type="entry name" value="TrpB-like_PALP_sf"/>
</dbReference>
<keyword evidence="2" id="KW-0663">Pyridoxal phosphate</keyword>
<dbReference type="OrthoDB" id="5129755at2"/>
<sequence>MHVDRHISEALSRPALIDLGEESFLVRFESMKVASAGWAVEDLLARGVIDEGSTLIDSSSGIYAYALALACHRFGLGCHIVASAAADSSLLAQLELLGATCEQMPSGDDLALDQNLRVARVHEYIRTHPGTHWMQQYHDHIHYEGYRQMVARHFAENGWSRVRLVSAVGSGASSAGLARGLRDLGVRVQVHGVQPFGSVSFGSEEVADPDMMIAGIGSAIDFANIDDDLFDTIDWVSFAVACSGSHELMRRHAIFAGLSTGAAFMTAGSLGRSEGVTTLVVAPDTGHRYTQRVFARPAAPVSDWSPRMIGHRHELTLPWCRRLRPVDGWAAHRRVAREQLNLAPAG</sequence>
<evidence type="ECO:0000256" key="2">
    <source>
        <dbReference type="ARBA" id="ARBA00022898"/>
    </source>
</evidence>
<reference evidence="4 5" key="1">
    <citation type="submission" date="2012-08" db="EMBL/GenBank/DDBJ databases">
        <title>Whole genome shotgun sequence of Austwickia chelonae NBRC 105200.</title>
        <authorList>
            <person name="Yoshida I."/>
            <person name="Hosoyama A."/>
            <person name="Tsuchikane K."/>
            <person name="Katsumata H."/>
            <person name="Ando Y."/>
            <person name="Ohji S."/>
            <person name="Hamada M."/>
            <person name="Tamura T."/>
            <person name="Yamazoe A."/>
            <person name="Yamazaki S."/>
            <person name="Fujita N."/>
        </authorList>
    </citation>
    <scope>NUCLEOTIDE SEQUENCE [LARGE SCALE GENOMIC DNA]</scope>
    <source>
        <strain evidence="4 5">NBRC 105200</strain>
    </source>
</reference>
<dbReference type="eggNOG" id="COG0031">
    <property type="taxonomic scope" value="Bacteria"/>
</dbReference>
<dbReference type="InterPro" id="IPR050214">
    <property type="entry name" value="Cys_Synth/Cystath_Beta-Synth"/>
</dbReference>
<dbReference type="PANTHER" id="PTHR10314">
    <property type="entry name" value="CYSTATHIONINE BETA-SYNTHASE"/>
    <property type="match status" value="1"/>
</dbReference>
<evidence type="ECO:0000256" key="1">
    <source>
        <dbReference type="ARBA" id="ARBA00001933"/>
    </source>
</evidence>
<dbReference type="InterPro" id="IPR001926">
    <property type="entry name" value="TrpB-like_PALP"/>
</dbReference>
<dbReference type="STRING" id="100225.SAMN05421595_2773"/>